<dbReference type="EMBL" id="JAGGMB010000028">
    <property type="protein sequence ID" value="MBP2080125.1"/>
    <property type="molecule type" value="Genomic_DNA"/>
</dbReference>
<dbReference type="Pfam" id="PF18813">
    <property type="entry name" value="PBECR4"/>
    <property type="match status" value="1"/>
</dbReference>
<dbReference type="AlphaFoldDB" id="A0A9X1CK14"/>
<sequence length="202" mass="24052">MAIKLTVEDLKTINKKPLESEISLQVISDFYRDCLMNRIFEFQIDYPNQPVVKLRFEEDNMCHLLGFQHIFEDEPNAKSFTGFSGYDYICTGVVTMDTLKQNHIKDKYKEHRERVLYFPFILQLLQHPTVILFSNEHLNTKISTEFILYDNRNNRYIHLGLDKHGGTDYYFPRTFFVRKKNDYIDAQTEIEIVAIKETSLNY</sequence>
<organism evidence="2 3">
    <name type="scientific">Oceanobacillus polygoni</name>
    <dbReference type="NCBI Taxonomy" id="1235259"/>
    <lineage>
        <taxon>Bacteria</taxon>
        <taxon>Bacillati</taxon>
        <taxon>Bacillota</taxon>
        <taxon>Bacilli</taxon>
        <taxon>Bacillales</taxon>
        <taxon>Bacillaceae</taxon>
        <taxon>Oceanobacillus</taxon>
    </lineage>
</organism>
<reference evidence="2" key="1">
    <citation type="submission" date="2021-03" db="EMBL/GenBank/DDBJ databases">
        <title>Genomic Encyclopedia of Type Strains, Phase IV (KMG-IV): sequencing the most valuable type-strain genomes for metagenomic binning, comparative biology and taxonomic classification.</title>
        <authorList>
            <person name="Goeker M."/>
        </authorList>
    </citation>
    <scope>NUCLEOTIDE SEQUENCE</scope>
    <source>
        <strain evidence="2">DSM 107338</strain>
    </source>
</reference>
<comment type="caution">
    <text evidence="2">The sequence shown here is derived from an EMBL/GenBank/DDBJ whole genome shotgun (WGS) entry which is preliminary data.</text>
</comment>
<dbReference type="InterPro" id="IPR041420">
    <property type="entry name" value="PBECR4"/>
</dbReference>
<dbReference type="RefSeq" id="WP_149475937.1">
    <property type="nucleotide sequence ID" value="NZ_JAGGMB010000028.1"/>
</dbReference>
<keyword evidence="3" id="KW-1185">Reference proteome</keyword>
<name>A0A9X1CK14_9BACI</name>
<feature type="domain" description="Phage-Barnase-EndoU-ColicinE5/D-RelE like nuclease 4" evidence="1">
    <location>
        <begin position="24"/>
        <end position="190"/>
    </location>
</feature>
<evidence type="ECO:0000313" key="2">
    <source>
        <dbReference type="EMBL" id="MBP2080125.1"/>
    </source>
</evidence>
<accession>A0A9X1CK14</accession>
<evidence type="ECO:0000259" key="1">
    <source>
        <dbReference type="Pfam" id="PF18813"/>
    </source>
</evidence>
<dbReference type="OrthoDB" id="2969511at2"/>
<dbReference type="Proteomes" id="UP001138793">
    <property type="component" value="Unassembled WGS sequence"/>
</dbReference>
<protein>
    <recommendedName>
        <fullName evidence="1">Phage-Barnase-EndoU-ColicinE5/D-RelE like nuclease 4 domain-containing protein</fullName>
    </recommendedName>
</protein>
<gene>
    <name evidence="2" type="ORF">J2Z64_004437</name>
</gene>
<evidence type="ECO:0000313" key="3">
    <source>
        <dbReference type="Proteomes" id="UP001138793"/>
    </source>
</evidence>
<proteinExistence type="predicted"/>